<dbReference type="InterPro" id="IPR015659">
    <property type="entry name" value="Proline_oxidase"/>
</dbReference>
<keyword evidence="4 5" id="KW-0642">Proline metabolism</keyword>
<comment type="pathway">
    <text evidence="1">Amino-acid degradation; L-proline degradation into L-glutamate; L-glutamate from L-proline: step 1/2.</text>
</comment>
<keyword evidence="5" id="KW-0285">Flavoprotein</keyword>
<dbReference type="PANTHER" id="PTHR13914">
    <property type="entry name" value="PROLINE OXIDASE"/>
    <property type="match status" value="1"/>
</dbReference>
<dbReference type="SUPFAM" id="SSF51730">
    <property type="entry name" value="FAD-linked oxidoreductase"/>
    <property type="match status" value="1"/>
</dbReference>
<evidence type="ECO:0000256" key="1">
    <source>
        <dbReference type="ARBA" id="ARBA00004739"/>
    </source>
</evidence>
<evidence type="ECO:0000256" key="2">
    <source>
        <dbReference type="ARBA" id="ARBA00005869"/>
    </source>
</evidence>
<dbReference type="FunCoup" id="A0A7M7K675">
    <property type="interactions" value="438"/>
</dbReference>
<accession>A0A7M7K675</accession>
<dbReference type="InterPro" id="IPR002872">
    <property type="entry name" value="Proline_DH_dom"/>
</dbReference>
<dbReference type="InterPro" id="IPR029041">
    <property type="entry name" value="FAD-linked_oxidoreductase-like"/>
</dbReference>
<protein>
    <recommendedName>
        <fullName evidence="5">Proline dehydrogenase</fullName>
        <ecNumber evidence="5">1.5.5.2</ecNumber>
    </recommendedName>
</protein>
<dbReference type="GeneID" id="111250632"/>
<keyword evidence="8" id="KW-1185">Reference proteome</keyword>
<dbReference type="PANTHER" id="PTHR13914:SF0">
    <property type="entry name" value="PROLINE DEHYDROGENASE 1, MITOCHONDRIAL"/>
    <property type="match status" value="1"/>
</dbReference>
<comment type="function">
    <text evidence="5">Converts proline to delta-1-pyrroline-5-carboxylate.</text>
</comment>
<dbReference type="AlphaFoldDB" id="A0A7M7K675"/>
<evidence type="ECO:0000256" key="5">
    <source>
        <dbReference type="RuleBase" id="RU364054"/>
    </source>
</evidence>
<feature type="domain" description="Proline dehydrogenase" evidence="6">
    <location>
        <begin position="291"/>
        <end position="580"/>
    </location>
</feature>
<sequence>MLRAAPLWRAVGTSLSNCTHLYSSRTLTQGDKKIEVDLKFEDGQEAYKSKTTGELIRAYLVLKLSSMDFICRHNEQLMVLGQKILGKSLFRIVMRKTFYGHFVGGESEEAIKPMVERLKSFGVKSILDYSAEEDLSKEKATNLEMASLTSAAGYYSSGSSSPLRAPVSVLQDTPNSEGSPLGGKLAQFQPQQKFADRRSHHVTARTYFYLNEAQCEKNTTIFLKSVDAVAGTGGTGLAAIKLTALGRPQLLMQLSEVIVYTRKLFRKLTGKAKTMVLEEVSPQQIEQQLRIDKDQEEYRKWLDRMDYDKKGLMNIFSWSGLVDTNCMISDLFKVPNLQTGKMEPIFSALTKEEEEMFRNMMRRVHTITEHAQAAGVRVMVDAEQTYFQPAISRLTVELMRKYNKEKPIVFNTYQCYLKEAFEYVQRDIELSKRQNFCFSAKIVRGAYMEQERLRAVTVGYEDPINESYEATNEMYHKVLDLILSEIVASKKNGKISVMCATHNENTIRYAVQRMKELGIGRGERLVCFGQLLGMCDQVSFPLGQAGYSVYKYVPYGPIDEVMPYLSRRAVENNSLLKKVSKELDMLSHEIRRRILKGQWFYRPRGEIVL</sequence>
<reference evidence="7" key="1">
    <citation type="submission" date="2021-01" db="UniProtKB">
        <authorList>
            <consortium name="EnsemblMetazoa"/>
        </authorList>
    </citation>
    <scope>IDENTIFICATION</scope>
</reference>
<dbReference type="KEGG" id="vde:111250632"/>
<dbReference type="RefSeq" id="XP_022661824.1">
    <property type="nucleotide sequence ID" value="XM_022806089.1"/>
</dbReference>
<evidence type="ECO:0000259" key="6">
    <source>
        <dbReference type="Pfam" id="PF01619"/>
    </source>
</evidence>
<dbReference type="CTD" id="33117"/>
<dbReference type="OrthoDB" id="5464at2759"/>
<dbReference type="GO" id="GO:0004657">
    <property type="term" value="F:proline dehydrogenase activity"/>
    <property type="evidence" value="ECO:0007669"/>
    <property type="project" value="UniProtKB-EC"/>
</dbReference>
<evidence type="ECO:0000256" key="4">
    <source>
        <dbReference type="ARBA" id="ARBA00023062"/>
    </source>
</evidence>
<dbReference type="GO" id="GO:0010133">
    <property type="term" value="P:L-proline catabolic process to L-glutamate"/>
    <property type="evidence" value="ECO:0007669"/>
    <property type="project" value="TreeGrafter"/>
</dbReference>
<keyword evidence="5" id="KW-0274">FAD</keyword>
<dbReference type="InParanoid" id="A0A7M7K675"/>
<dbReference type="GO" id="GO:0005739">
    <property type="term" value="C:mitochondrion"/>
    <property type="evidence" value="ECO:0007669"/>
    <property type="project" value="TreeGrafter"/>
</dbReference>
<dbReference type="Gene3D" id="3.20.20.220">
    <property type="match status" value="2"/>
</dbReference>
<dbReference type="GO" id="GO:0071949">
    <property type="term" value="F:FAD binding"/>
    <property type="evidence" value="ECO:0007669"/>
    <property type="project" value="TreeGrafter"/>
</dbReference>
<evidence type="ECO:0000313" key="7">
    <source>
        <dbReference type="EnsemblMetazoa" id="XP_022661824"/>
    </source>
</evidence>
<evidence type="ECO:0000313" key="8">
    <source>
        <dbReference type="Proteomes" id="UP000594260"/>
    </source>
</evidence>
<dbReference type="OMA" id="GPLKKYH"/>
<proteinExistence type="inferred from homology"/>
<dbReference type="Proteomes" id="UP000594260">
    <property type="component" value="Unplaced"/>
</dbReference>
<comment type="cofactor">
    <cofactor evidence="5">
        <name>FAD</name>
        <dbReference type="ChEBI" id="CHEBI:57692"/>
    </cofactor>
</comment>
<keyword evidence="3 5" id="KW-0560">Oxidoreductase</keyword>
<evidence type="ECO:0000256" key="3">
    <source>
        <dbReference type="ARBA" id="ARBA00023002"/>
    </source>
</evidence>
<name>A0A7M7K675_VARDE</name>
<dbReference type="EC" id="1.5.5.2" evidence="5"/>
<dbReference type="EnsemblMetazoa" id="XM_022806089">
    <property type="protein sequence ID" value="XP_022661824"/>
    <property type="gene ID" value="LOC111250632"/>
</dbReference>
<organism evidence="7 8">
    <name type="scientific">Varroa destructor</name>
    <name type="common">Honeybee mite</name>
    <dbReference type="NCBI Taxonomy" id="109461"/>
    <lineage>
        <taxon>Eukaryota</taxon>
        <taxon>Metazoa</taxon>
        <taxon>Ecdysozoa</taxon>
        <taxon>Arthropoda</taxon>
        <taxon>Chelicerata</taxon>
        <taxon>Arachnida</taxon>
        <taxon>Acari</taxon>
        <taxon>Parasitiformes</taxon>
        <taxon>Mesostigmata</taxon>
        <taxon>Gamasina</taxon>
        <taxon>Dermanyssoidea</taxon>
        <taxon>Varroidae</taxon>
        <taxon>Varroa</taxon>
    </lineage>
</organism>
<comment type="catalytic activity">
    <reaction evidence="5">
        <text>L-proline + a quinone = (S)-1-pyrroline-5-carboxylate + a quinol + H(+)</text>
        <dbReference type="Rhea" id="RHEA:23784"/>
        <dbReference type="ChEBI" id="CHEBI:15378"/>
        <dbReference type="ChEBI" id="CHEBI:17388"/>
        <dbReference type="ChEBI" id="CHEBI:24646"/>
        <dbReference type="ChEBI" id="CHEBI:60039"/>
        <dbReference type="ChEBI" id="CHEBI:132124"/>
        <dbReference type="EC" id="1.5.5.2"/>
    </reaction>
</comment>
<dbReference type="FunFam" id="3.20.20.220:FF:000012">
    <property type="entry name" value="Proline dehydrogenase"/>
    <property type="match status" value="1"/>
</dbReference>
<comment type="similarity">
    <text evidence="2 5">Belongs to the proline oxidase family.</text>
</comment>
<dbReference type="Pfam" id="PF01619">
    <property type="entry name" value="Pro_dh"/>
    <property type="match status" value="1"/>
</dbReference>